<protein>
    <submittedName>
        <fullName evidence="2">Uncharacterized protein</fullName>
    </submittedName>
</protein>
<name>A0A936NET2_9ACTN</name>
<feature type="region of interest" description="Disordered" evidence="1">
    <location>
        <begin position="78"/>
        <end position="100"/>
    </location>
</feature>
<organism evidence="2 3">
    <name type="scientific">Candidatus Neomicrothrix subdominans</name>
    <dbReference type="NCBI Taxonomy" id="2954438"/>
    <lineage>
        <taxon>Bacteria</taxon>
        <taxon>Bacillati</taxon>
        <taxon>Actinomycetota</taxon>
        <taxon>Acidimicrobiia</taxon>
        <taxon>Acidimicrobiales</taxon>
        <taxon>Microthrixaceae</taxon>
        <taxon>Candidatus Neomicrothrix</taxon>
    </lineage>
</organism>
<comment type="caution">
    <text evidence="2">The sequence shown here is derived from an EMBL/GenBank/DDBJ whole genome shotgun (WGS) entry which is preliminary data.</text>
</comment>
<sequence length="100" mass="10490">MRPAGSPPQSGVDLSFTITEFEANTAWAWKVAGLPATAHSVESLGADRCRARFGVPLAVAPYLAICALALRRINELATVDPSAPERGQTAGPDTLENQAT</sequence>
<evidence type="ECO:0000256" key="1">
    <source>
        <dbReference type="SAM" id="MobiDB-lite"/>
    </source>
</evidence>
<evidence type="ECO:0000313" key="2">
    <source>
        <dbReference type="EMBL" id="MBK9298381.1"/>
    </source>
</evidence>
<reference evidence="2 3" key="1">
    <citation type="submission" date="2020-10" db="EMBL/GenBank/DDBJ databases">
        <title>Connecting structure to function with the recovery of over 1000 high-quality activated sludge metagenome-assembled genomes encoding full-length rRNA genes using long-read sequencing.</title>
        <authorList>
            <person name="Singleton C.M."/>
            <person name="Petriglieri F."/>
            <person name="Kristensen J.M."/>
            <person name="Kirkegaard R.H."/>
            <person name="Michaelsen T.Y."/>
            <person name="Andersen M.H."/>
            <person name="Karst S.M."/>
            <person name="Dueholm M.S."/>
            <person name="Nielsen P.H."/>
            <person name="Albertsen M."/>
        </authorList>
    </citation>
    <scope>NUCLEOTIDE SEQUENCE [LARGE SCALE GENOMIC DNA]</scope>
    <source>
        <strain evidence="2">Lyne_18-Q3-R50-59_MAXAC.006</strain>
    </source>
</reference>
<dbReference type="AlphaFoldDB" id="A0A936NET2"/>
<proteinExistence type="predicted"/>
<dbReference type="EMBL" id="JADJZA010000008">
    <property type="protein sequence ID" value="MBK9298381.1"/>
    <property type="molecule type" value="Genomic_DNA"/>
</dbReference>
<dbReference type="Proteomes" id="UP000727993">
    <property type="component" value="Unassembled WGS sequence"/>
</dbReference>
<evidence type="ECO:0000313" key="3">
    <source>
        <dbReference type="Proteomes" id="UP000727993"/>
    </source>
</evidence>
<accession>A0A936NET2</accession>
<gene>
    <name evidence="2" type="ORF">IPN02_16405</name>
</gene>